<dbReference type="AlphaFoldDB" id="A0A8K0SEN4"/>
<evidence type="ECO:0000256" key="2">
    <source>
        <dbReference type="ARBA" id="ARBA00023239"/>
    </source>
</evidence>
<dbReference type="SFLD" id="SFLDS00005">
    <property type="entry name" value="Isoprenoid_Synthase_Type_I"/>
    <property type="match status" value="1"/>
</dbReference>
<dbReference type="InterPro" id="IPR024652">
    <property type="entry name" value="Trichodiene_synth"/>
</dbReference>
<name>A0A8K0SEN4_9HYPO</name>
<dbReference type="OrthoDB" id="2998174at2759"/>
<dbReference type="GO" id="GO:0016838">
    <property type="term" value="F:carbon-oxygen lyase activity, acting on phosphates"/>
    <property type="evidence" value="ECO:0007669"/>
    <property type="project" value="InterPro"/>
</dbReference>
<dbReference type="SFLD" id="SFLDG01021">
    <property type="entry name" value="Trichodiene_Synthase_Like"/>
    <property type="match status" value="1"/>
</dbReference>
<dbReference type="InterPro" id="IPR008949">
    <property type="entry name" value="Isoprenoid_synthase_dom_sf"/>
</dbReference>
<dbReference type="Proteomes" id="UP000813444">
    <property type="component" value="Unassembled WGS sequence"/>
</dbReference>
<dbReference type="Pfam" id="PF06330">
    <property type="entry name" value="TRI5"/>
    <property type="match status" value="1"/>
</dbReference>
<proteinExistence type="inferred from homology"/>
<organism evidence="3 4">
    <name type="scientific">Stachybotrys elegans</name>
    <dbReference type="NCBI Taxonomy" id="80388"/>
    <lineage>
        <taxon>Eukaryota</taxon>
        <taxon>Fungi</taxon>
        <taxon>Dikarya</taxon>
        <taxon>Ascomycota</taxon>
        <taxon>Pezizomycotina</taxon>
        <taxon>Sordariomycetes</taxon>
        <taxon>Hypocreomycetidae</taxon>
        <taxon>Hypocreales</taxon>
        <taxon>Stachybotryaceae</taxon>
        <taxon>Stachybotrys</taxon>
    </lineage>
</organism>
<evidence type="ECO:0000313" key="4">
    <source>
        <dbReference type="Proteomes" id="UP000813444"/>
    </source>
</evidence>
<keyword evidence="2" id="KW-0456">Lyase</keyword>
<evidence type="ECO:0000313" key="3">
    <source>
        <dbReference type="EMBL" id="KAH7303963.1"/>
    </source>
</evidence>
<reference evidence="3" key="1">
    <citation type="journal article" date="2021" name="Nat. Commun.">
        <title>Genetic determinants of endophytism in the Arabidopsis root mycobiome.</title>
        <authorList>
            <person name="Mesny F."/>
            <person name="Miyauchi S."/>
            <person name="Thiergart T."/>
            <person name="Pickel B."/>
            <person name="Atanasova L."/>
            <person name="Karlsson M."/>
            <person name="Huettel B."/>
            <person name="Barry K.W."/>
            <person name="Haridas S."/>
            <person name="Chen C."/>
            <person name="Bauer D."/>
            <person name="Andreopoulos W."/>
            <person name="Pangilinan J."/>
            <person name="LaButti K."/>
            <person name="Riley R."/>
            <person name="Lipzen A."/>
            <person name="Clum A."/>
            <person name="Drula E."/>
            <person name="Henrissat B."/>
            <person name="Kohler A."/>
            <person name="Grigoriev I.V."/>
            <person name="Martin F.M."/>
            <person name="Hacquard S."/>
        </authorList>
    </citation>
    <scope>NUCLEOTIDE SEQUENCE</scope>
    <source>
        <strain evidence="3">MPI-CAGE-CH-0235</strain>
    </source>
</reference>
<dbReference type="SUPFAM" id="SSF48576">
    <property type="entry name" value="Terpenoid synthases"/>
    <property type="match status" value="1"/>
</dbReference>
<keyword evidence="4" id="KW-1185">Reference proteome</keyword>
<sequence>MESDSQPLTSKTCPESPKLASSLRPLYLQFFQDLDLDTPLEFESQKLMDAVLSFASSTNIPLQPNTPSYQALMVGYSFGNNCLPYHDLDVKVYVTIYTWLIVLCDDAEQTGIVPDLEKFQQRWIIGEQQPTVLLQALAKQLRLSYDFYHPIVANLIVCSSFNFITSTALAAREGIKQKMTSPSEGGDGFAWYLRDKDGVGEAYAWFTFPKIQFPNPDIPVEAIDDMSRFFAHANDVLSFYKEELSGEDTNYINRKAMYQKADTHSVLRATAQDAVDCSRRIRSVLRGKGEYETAWRLYAAGYIRMHVLRARYRLNEVGVGREPDVQEILQ</sequence>
<dbReference type="EMBL" id="JAGPNK010000027">
    <property type="protein sequence ID" value="KAH7303963.1"/>
    <property type="molecule type" value="Genomic_DNA"/>
</dbReference>
<gene>
    <name evidence="3" type="ORF">B0I35DRAFT_401867</name>
</gene>
<protein>
    <submittedName>
        <fullName evidence="3">Isoprenoid synthase domain-containing protein</fullName>
    </submittedName>
</protein>
<comment type="caution">
    <text evidence="3">The sequence shown here is derived from an EMBL/GenBank/DDBJ whole genome shotgun (WGS) entry which is preliminary data.</text>
</comment>
<comment type="similarity">
    <text evidence="1">Belongs to the trichodiene synthase family.</text>
</comment>
<accession>A0A8K0SEN4</accession>
<evidence type="ECO:0000256" key="1">
    <source>
        <dbReference type="ARBA" id="ARBA00007946"/>
    </source>
</evidence>
<dbReference type="Gene3D" id="1.10.600.10">
    <property type="entry name" value="Farnesyl Diphosphate Synthase"/>
    <property type="match status" value="1"/>
</dbReference>